<dbReference type="InterPro" id="IPR023298">
    <property type="entry name" value="ATPase_P-typ_TM_dom_sf"/>
</dbReference>
<dbReference type="EMBL" id="SGPJ01000455">
    <property type="protein sequence ID" value="THG94386.1"/>
    <property type="molecule type" value="Genomic_DNA"/>
</dbReference>
<dbReference type="GO" id="GO:0005886">
    <property type="term" value="C:plasma membrane"/>
    <property type="evidence" value="ECO:0007669"/>
    <property type="project" value="UniProtKB-SubCell"/>
</dbReference>
<evidence type="ECO:0000256" key="1">
    <source>
        <dbReference type="ARBA" id="ARBA00004651"/>
    </source>
</evidence>
<dbReference type="InterPro" id="IPR050510">
    <property type="entry name" value="Cation_transp_ATPase_P-type"/>
</dbReference>
<dbReference type="SUPFAM" id="SSF81665">
    <property type="entry name" value="Calcium ATPase, transmembrane domain M"/>
    <property type="match status" value="1"/>
</dbReference>
<feature type="domain" description="Cation-transporting P-type ATPase N-terminal" evidence="5">
    <location>
        <begin position="94"/>
        <end position="175"/>
    </location>
</feature>
<keyword evidence="4" id="KW-0812">Transmembrane</keyword>
<dbReference type="GO" id="GO:0005391">
    <property type="term" value="F:P-type sodium:potassium-exchanging transporter activity"/>
    <property type="evidence" value="ECO:0007669"/>
    <property type="project" value="TreeGrafter"/>
</dbReference>
<keyword evidence="4" id="KW-1133">Transmembrane helix</keyword>
<keyword evidence="4" id="KW-0472">Membrane</keyword>
<dbReference type="InterPro" id="IPR004014">
    <property type="entry name" value="ATPase_P-typ_cation-transptr_N"/>
</dbReference>
<name>A0A4S4K8Y8_9APHY</name>
<sequence>MEDGNASIEKLPQSPILHDEEALAIRTVAFPGEHDEVHEEKIHHGHLRPRGVEMKREMTKEDKELAAAGYEHLEELKLKGKKGDTTELDKVDIVEHRLSFHELGKALDANIDTKDPGISYGLTSEDAKARLARDGPNVLTPPKKKSALRKYFDCLMTMFNILLIIAGVLEYILLGVDFKDSFANTYLGGILIAVAFLNAFIEFYQLQKSEAILASFLAMIPPSCRVVRDATLTSIPASDLVKGDVVLVRVGDKTPADLILFASTDLKVDNSSLTGESEPQERFPKPNGSEVRPVEAENLIFNSTLVINGEGWGVVVRTGDNTLIGQIAALTGGESGNESPLRKKSAIS</sequence>
<dbReference type="SUPFAM" id="SSF81653">
    <property type="entry name" value="Calcium ATPase, transduction domain A"/>
    <property type="match status" value="1"/>
</dbReference>
<evidence type="ECO:0000256" key="4">
    <source>
        <dbReference type="SAM" id="Phobius"/>
    </source>
</evidence>
<dbReference type="GO" id="GO:0030007">
    <property type="term" value="P:intracellular potassium ion homeostasis"/>
    <property type="evidence" value="ECO:0007669"/>
    <property type="project" value="TreeGrafter"/>
</dbReference>
<feature type="transmembrane region" description="Helical" evidence="4">
    <location>
        <begin position="151"/>
        <end position="174"/>
    </location>
</feature>
<comment type="subcellular location">
    <subcellularLocation>
        <location evidence="1">Cell membrane</location>
        <topology evidence="1">Multi-pass membrane protein</topology>
    </subcellularLocation>
</comment>
<gene>
    <name evidence="6" type="ORF">EW026_g7072</name>
</gene>
<protein>
    <recommendedName>
        <fullName evidence="5">Cation-transporting P-type ATPase N-terminal domain-containing protein</fullName>
    </recommendedName>
</protein>
<dbReference type="PANTHER" id="PTHR43294:SF21">
    <property type="entry name" value="CATION TRANSPORTING ATPASE"/>
    <property type="match status" value="1"/>
</dbReference>
<dbReference type="Gene3D" id="1.20.1110.10">
    <property type="entry name" value="Calcium-transporting ATPase, transmembrane domain"/>
    <property type="match status" value="1"/>
</dbReference>
<evidence type="ECO:0000313" key="7">
    <source>
        <dbReference type="Proteomes" id="UP000309038"/>
    </source>
</evidence>
<dbReference type="Proteomes" id="UP000309038">
    <property type="component" value="Unassembled WGS sequence"/>
</dbReference>
<evidence type="ECO:0000256" key="3">
    <source>
        <dbReference type="SAM" id="MobiDB-lite"/>
    </source>
</evidence>
<dbReference type="GO" id="GO:1990573">
    <property type="term" value="P:potassium ion import across plasma membrane"/>
    <property type="evidence" value="ECO:0007669"/>
    <property type="project" value="TreeGrafter"/>
</dbReference>
<proteinExistence type="predicted"/>
<keyword evidence="7" id="KW-1185">Reference proteome</keyword>
<organism evidence="6 7">
    <name type="scientific">Hermanssonia centrifuga</name>
    <dbReference type="NCBI Taxonomy" id="98765"/>
    <lineage>
        <taxon>Eukaryota</taxon>
        <taxon>Fungi</taxon>
        <taxon>Dikarya</taxon>
        <taxon>Basidiomycota</taxon>
        <taxon>Agaricomycotina</taxon>
        <taxon>Agaricomycetes</taxon>
        <taxon>Polyporales</taxon>
        <taxon>Meruliaceae</taxon>
        <taxon>Hermanssonia</taxon>
    </lineage>
</organism>
<evidence type="ECO:0000313" key="6">
    <source>
        <dbReference type="EMBL" id="THG94386.1"/>
    </source>
</evidence>
<comment type="caution">
    <text evidence="6">The sequence shown here is derived from an EMBL/GenBank/DDBJ whole genome shotgun (WGS) entry which is preliminary data.</text>
</comment>
<dbReference type="Pfam" id="PF00690">
    <property type="entry name" value="Cation_ATPase_N"/>
    <property type="match status" value="1"/>
</dbReference>
<dbReference type="Gene3D" id="2.70.150.10">
    <property type="entry name" value="Calcium-transporting ATPase, cytoplasmic transduction domain A"/>
    <property type="match status" value="1"/>
</dbReference>
<dbReference type="AlphaFoldDB" id="A0A4S4K8Y8"/>
<evidence type="ECO:0000256" key="2">
    <source>
        <dbReference type="ARBA" id="ARBA00022475"/>
    </source>
</evidence>
<dbReference type="GO" id="GO:1902600">
    <property type="term" value="P:proton transmembrane transport"/>
    <property type="evidence" value="ECO:0007669"/>
    <property type="project" value="TreeGrafter"/>
</dbReference>
<dbReference type="Pfam" id="PF00122">
    <property type="entry name" value="E1-E2_ATPase"/>
    <property type="match status" value="1"/>
</dbReference>
<evidence type="ECO:0000259" key="5">
    <source>
        <dbReference type="SMART" id="SM00831"/>
    </source>
</evidence>
<feature type="region of interest" description="Disordered" evidence="3">
    <location>
        <begin position="271"/>
        <end position="290"/>
    </location>
</feature>
<keyword evidence="2" id="KW-1003">Cell membrane</keyword>
<accession>A0A4S4K8Y8</accession>
<dbReference type="PANTHER" id="PTHR43294">
    <property type="entry name" value="SODIUM/POTASSIUM-TRANSPORTING ATPASE SUBUNIT ALPHA"/>
    <property type="match status" value="1"/>
</dbReference>
<reference evidence="6 7" key="1">
    <citation type="submission" date="2019-02" db="EMBL/GenBank/DDBJ databases">
        <title>Genome sequencing of the rare red list fungi Phlebia centrifuga.</title>
        <authorList>
            <person name="Buettner E."/>
            <person name="Kellner H."/>
        </authorList>
    </citation>
    <scope>NUCLEOTIDE SEQUENCE [LARGE SCALE GENOMIC DNA]</scope>
    <source>
        <strain evidence="6 7">DSM 108282</strain>
    </source>
</reference>
<dbReference type="SMART" id="SM00831">
    <property type="entry name" value="Cation_ATPase_N"/>
    <property type="match status" value="1"/>
</dbReference>
<dbReference type="InterPro" id="IPR059000">
    <property type="entry name" value="ATPase_P-type_domA"/>
</dbReference>
<dbReference type="InterPro" id="IPR008250">
    <property type="entry name" value="ATPase_P-typ_transduc_dom_A_sf"/>
</dbReference>
<feature type="transmembrane region" description="Helical" evidence="4">
    <location>
        <begin position="186"/>
        <end position="204"/>
    </location>
</feature>
<dbReference type="GO" id="GO:0006883">
    <property type="term" value="P:intracellular sodium ion homeostasis"/>
    <property type="evidence" value="ECO:0007669"/>
    <property type="project" value="TreeGrafter"/>
</dbReference>
<dbReference type="GO" id="GO:0036376">
    <property type="term" value="P:sodium ion export across plasma membrane"/>
    <property type="evidence" value="ECO:0007669"/>
    <property type="project" value="TreeGrafter"/>
</dbReference>